<dbReference type="SUPFAM" id="SSF52540">
    <property type="entry name" value="P-loop containing nucleoside triphosphate hydrolases"/>
    <property type="match status" value="1"/>
</dbReference>
<gene>
    <name evidence="6" type="ORF">EA473_19630</name>
</gene>
<proteinExistence type="inferred from homology"/>
<evidence type="ECO:0000256" key="4">
    <source>
        <dbReference type="ARBA" id="ARBA00022840"/>
    </source>
</evidence>
<evidence type="ECO:0000313" key="6">
    <source>
        <dbReference type="EMBL" id="RQG90824.1"/>
    </source>
</evidence>
<dbReference type="GO" id="GO:0016887">
    <property type="term" value="F:ATP hydrolysis activity"/>
    <property type="evidence" value="ECO:0007669"/>
    <property type="project" value="InterPro"/>
</dbReference>
<dbReference type="Pfam" id="PF09079">
    <property type="entry name" value="WHD_Cdc6"/>
    <property type="match status" value="1"/>
</dbReference>
<feature type="domain" description="Cdc6 C-terminal" evidence="5">
    <location>
        <begin position="297"/>
        <end position="374"/>
    </location>
</feature>
<dbReference type="AlphaFoldDB" id="A0A3N6LTN6"/>
<keyword evidence="2" id="KW-0235">DNA replication</keyword>
<dbReference type="InterPro" id="IPR049945">
    <property type="entry name" value="AAA_22"/>
</dbReference>
<dbReference type="CDD" id="cd08768">
    <property type="entry name" value="Cdc6_C"/>
    <property type="match status" value="1"/>
</dbReference>
<dbReference type="SMART" id="SM01074">
    <property type="entry name" value="Cdc6_C"/>
    <property type="match status" value="1"/>
</dbReference>
<keyword evidence="3" id="KW-0547">Nucleotide-binding</keyword>
<dbReference type="InterPro" id="IPR015163">
    <property type="entry name" value="Cdc6_C"/>
</dbReference>
<dbReference type="Pfam" id="PF22703">
    <property type="entry name" value="Cdc6_lid"/>
    <property type="match status" value="1"/>
</dbReference>
<organism evidence="6 7">
    <name type="scientific">Natrarchaeobius chitinivorans</name>
    <dbReference type="NCBI Taxonomy" id="1679083"/>
    <lineage>
        <taxon>Archaea</taxon>
        <taxon>Methanobacteriati</taxon>
        <taxon>Methanobacteriota</taxon>
        <taxon>Stenosarchaea group</taxon>
        <taxon>Halobacteria</taxon>
        <taxon>Halobacteriales</taxon>
        <taxon>Natrialbaceae</taxon>
        <taxon>Natrarchaeobius</taxon>
    </lineage>
</organism>
<evidence type="ECO:0000259" key="5">
    <source>
        <dbReference type="SMART" id="SM01074"/>
    </source>
</evidence>
<dbReference type="Gene3D" id="3.40.50.300">
    <property type="entry name" value="P-loop containing nucleotide triphosphate hydrolases"/>
    <property type="match status" value="1"/>
</dbReference>
<keyword evidence="4" id="KW-0067">ATP-binding</keyword>
<dbReference type="InterPro" id="IPR036388">
    <property type="entry name" value="WH-like_DNA-bd_sf"/>
</dbReference>
<dbReference type="SUPFAM" id="SSF46785">
    <property type="entry name" value="Winged helix' DNA-binding domain"/>
    <property type="match status" value="1"/>
</dbReference>
<dbReference type="InterPro" id="IPR027417">
    <property type="entry name" value="P-loop_NTPase"/>
</dbReference>
<dbReference type="InterPro" id="IPR055237">
    <property type="entry name" value="Cdc6_lid"/>
</dbReference>
<protein>
    <recommendedName>
        <fullName evidence="5">Cdc6 C-terminal domain-containing protein</fullName>
    </recommendedName>
</protein>
<dbReference type="GO" id="GO:0005524">
    <property type="term" value="F:ATP binding"/>
    <property type="evidence" value="ECO:0007669"/>
    <property type="project" value="UniProtKB-KW"/>
</dbReference>
<comment type="similarity">
    <text evidence="1">Belongs to the CDC6/cdc18 family.</text>
</comment>
<dbReference type="InterPro" id="IPR036390">
    <property type="entry name" value="WH_DNA-bd_sf"/>
</dbReference>
<accession>A0A3N6LTN6</accession>
<comment type="caution">
    <text evidence="6">The sequence shown here is derived from an EMBL/GenBank/DDBJ whole genome shotgun (WGS) entry which is preliminary data.</text>
</comment>
<evidence type="ECO:0000256" key="3">
    <source>
        <dbReference type="ARBA" id="ARBA00022741"/>
    </source>
</evidence>
<keyword evidence="7" id="KW-1185">Reference proteome</keyword>
<dbReference type="PANTHER" id="PTHR10763">
    <property type="entry name" value="CELL DIVISION CONTROL PROTEIN 6-RELATED"/>
    <property type="match status" value="1"/>
</dbReference>
<dbReference type="PANTHER" id="PTHR10763:SF22">
    <property type="entry name" value="ORC1-TYPE DNA REPLICATION PROTEIN"/>
    <property type="match status" value="1"/>
</dbReference>
<dbReference type="Proteomes" id="UP000282323">
    <property type="component" value="Unassembled WGS sequence"/>
</dbReference>
<dbReference type="GO" id="GO:0006260">
    <property type="term" value="P:DNA replication"/>
    <property type="evidence" value="ECO:0007669"/>
    <property type="project" value="UniProtKB-KW"/>
</dbReference>
<name>A0A3N6LTN6_NATCH</name>
<sequence>MRWMDYDRAVPDSLDGNSVMSSTAQLRTRERNRIESALEPNVAGEVLGSVLIFGRAGSGKTVTTRQAIDGVRRRSSGQVGMTWVDVSDGETSYQLAIRLLQMLEMDNTLIPVNRHDRETIKTRLRKKISEIKTPQILVIDGLDAITDPMVIHDWICRSPRHKAAPGPPLSLVEIVDHERGLEVFIGSVDDRSYDQRIEFEPFSRTGLMEILDTWIDRKGWAQSIEYGVVDMCAALIAQDQSNARRALALLNLTRTVAMEEGTESVTTTHVTRAYDRLQCIEVDILVADLSVQRRLVLLSLITVDERRMTAIYDRYRSLAREYGRPVLTERAVHDHLTELERDGVLTTSENRTGSPGNYHTYELLPDEPRLKRRLEINVDG</sequence>
<dbReference type="EMBL" id="REGA01000023">
    <property type="protein sequence ID" value="RQG90824.1"/>
    <property type="molecule type" value="Genomic_DNA"/>
</dbReference>
<dbReference type="OrthoDB" id="387536at2157"/>
<dbReference type="Gene3D" id="1.10.8.60">
    <property type="match status" value="1"/>
</dbReference>
<dbReference type="Gene3D" id="1.10.10.10">
    <property type="entry name" value="Winged helix-like DNA-binding domain superfamily/Winged helix DNA-binding domain"/>
    <property type="match status" value="1"/>
</dbReference>
<dbReference type="RefSeq" id="WP_124197271.1">
    <property type="nucleotide sequence ID" value="NZ_REGA01000023.1"/>
</dbReference>
<reference evidence="6 7" key="1">
    <citation type="submission" date="2018-10" db="EMBL/GenBank/DDBJ databases">
        <title>Natrarchaeobius chitinivorans gen. nov., sp. nov., and Natrarchaeobius haloalkaliphilus sp. nov., alkaliphilic, chitin-utilizing haloarchaea from hypersaline alkaline lakes.</title>
        <authorList>
            <person name="Sorokin D.Y."/>
            <person name="Elcheninov A.G."/>
            <person name="Kostrikina N.A."/>
            <person name="Bale N.J."/>
            <person name="Sinninghe Damste J.S."/>
            <person name="Khijniak T.V."/>
            <person name="Kublanov I.V."/>
            <person name="Toshchakov S.V."/>
        </authorList>
    </citation>
    <scope>NUCLEOTIDE SEQUENCE [LARGE SCALE GENOMIC DNA]</scope>
    <source>
        <strain evidence="6 7">AArcht4T</strain>
    </source>
</reference>
<dbReference type="InterPro" id="IPR050311">
    <property type="entry name" value="ORC1/CDC6"/>
</dbReference>
<dbReference type="Pfam" id="PF13401">
    <property type="entry name" value="AAA_22"/>
    <property type="match status" value="1"/>
</dbReference>
<evidence type="ECO:0000256" key="2">
    <source>
        <dbReference type="ARBA" id="ARBA00022705"/>
    </source>
</evidence>
<evidence type="ECO:0000313" key="7">
    <source>
        <dbReference type="Proteomes" id="UP000282323"/>
    </source>
</evidence>
<evidence type="ECO:0000256" key="1">
    <source>
        <dbReference type="ARBA" id="ARBA00006184"/>
    </source>
</evidence>